<dbReference type="InterPro" id="IPR009771">
    <property type="entry name" value="RIC1_C"/>
</dbReference>
<feature type="region of interest" description="Disordered" evidence="4">
    <location>
        <begin position="1280"/>
        <end position="1349"/>
    </location>
</feature>
<accession>A0AAN8M9J3</accession>
<dbReference type="GO" id="GO:0005829">
    <property type="term" value="C:cytosol"/>
    <property type="evidence" value="ECO:0007669"/>
    <property type="project" value="TreeGrafter"/>
</dbReference>
<dbReference type="InterPro" id="IPR040096">
    <property type="entry name" value="Ric1"/>
</dbReference>
<protein>
    <recommendedName>
        <fullName evidence="3">Protein RIC1 homolog</fullName>
    </recommendedName>
</protein>
<dbReference type="GO" id="GO:0006886">
    <property type="term" value="P:intracellular protein transport"/>
    <property type="evidence" value="ECO:0007669"/>
    <property type="project" value="InterPro"/>
</dbReference>
<evidence type="ECO:0000313" key="6">
    <source>
        <dbReference type="EMBL" id="KAK6322802.1"/>
    </source>
</evidence>
<keyword evidence="7" id="KW-1185">Reference proteome</keyword>
<dbReference type="EMBL" id="JAGTTL010000005">
    <property type="protein sequence ID" value="KAK6322802.1"/>
    <property type="molecule type" value="Genomic_DNA"/>
</dbReference>
<dbReference type="PANTHER" id="PTHR22746">
    <property type="entry name" value="RAB6A-GEF COMPLEX PARTNER PROTEIN 1"/>
    <property type="match status" value="1"/>
</dbReference>
<feature type="compositionally biased region" description="Low complexity" evidence="4">
    <location>
        <begin position="1307"/>
        <end position="1316"/>
    </location>
</feature>
<dbReference type="InterPro" id="IPR015943">
    <property type="entry name" value="WD40/YVTN_repeat-like_dom_sf"/>
</dbReference>
<reference evidence="6 7" key="1">
    <citation type="submission" date="2021-04" db="EMBL/GenBank/DDBJ databases">
        <authorList>
            <person name="De Guttry C."/>
            <person name="Zahm M."/>
            <person name="Klopp C."/>
            <person name="Cabau C."/>
            <person name="Louis A."/>
            <person name="Berthelot C."/>
            <person name="Parey E."/>
            <person name="Roest Crollius H."/>
            <person name="Montfort J."/>
            <person name="Robinson-Rechavi M."/>
            <person name="Bucao C."/>
            <person name="Bouchez O."/>
            <person name="Gislard M."/>
            <person name="Lluch J."/>
            <person name="Milhes M."/>
            <person name="Lampietro C."/>
            <person name="Lopez Roques C."/>
            <person name="Donnadieu C."/>
            <person name="Braasch I."/>
            <person name="Desvignes T."/>
            <person name="Postlethwait J."/>
            <person name="Bobe J."/>
            <person name="Wedekind C."/>
            <person name="Guiguen Y."/>
        </authorList>
    </citation>
    <scope>NUCLEOTIDE SEQUENCE [LARGE SCALE GENOMIC DNA]</scope>
    <source>
        <strain evidence="6">Cs_M1</strain>
        <tissue evidence="6">Blood</tissue>
    </source>
</reference>
<organism evidence="6 7">
    <name type="scientific">Coregonus suidteri</name>
    <dbReference type="NCBI Taxonomy" id="861788"/>
    <lineage>
        <taxon>Eukaryota</taxon>
        <taxon>Metazoa</taxon>
        <taxon>Chordata</taxon>
        <taxon>Craniata</taxon>
        <taxon>Vertebrata</taxon>
        <taxon>Euteleostomi</taxon>
        <taxon>Actinopterygii</taxon>
        <taxon>Neopterygii</taxon>
        <taxon>Teleostei</taxon>
        <taxon>Protacanthopterygii</taxon>
        <taxon>Salmoniformes</taxon>
        <taxon>Salmonidae</taxon>
        <taxon>Coregoninae</taxon>
        <taxon>Coregonus</taxon>
    </lineage>
</organism>
<comment type="caution">
    <text evidence="6">The sequence shown here is derived from an EMBL/GenBank/DDBJ whole genome shotgun (WGS) entry which is preliminary data.</text>
</comment>
<dbReference type="Gene3D" id="2.130.10.10">
    <property type="entry name" value="YVTN repeat-like/Quinoprotein amine dehydrogenase"/>
    <property type="match status" value="1"/>
</dbReference>
<feature type="compositionally biased region" description="Acidic residues" evidence="4">
    <location>
        <begin position="1329"/>
        <end position="1343"/>
    </location>
</feature>
<dbReference type="PANTHER" id="PTHR22746:SF10">
    <property type="entry name" value="GUANINE NUCLEOTIDE EXCHANGE FACTOR SUBUNIT RIC1"/>
    <property type="match status" value="1"/>
</dbReference>
<sequence>MYFLTGWPRRLLCPLKSEEEPFHVQPSSQRFYFAVLSETQLSVWFSRPSVLIVSYIESAKASSQFGFYQQAEWKQDDSMIAVAAANGYILLFDVVGGGEDKYLYEPVYPKGSPRVKVTPAYKEEQCAPALSLEMKRPIDLEAPITSMQSLQEDLLVSTADGYLHILHWDGVSNGRKAISLCTVPFSLDLQSARGGLCLDLKGMYIRDMTYCVTLDGFAVVLDDGRLGFITPVANRITADQLQGVWAADVTDGTCVAVNNKYRLMTFGCASGSVLVYSIDTTTGSMQLSHKLELSPKHYPDVWNKTGAVKLIRWSPDYSVAMVTWECGGLSLWSVFGAHLICTLGEDFAYRSDGTKKDPINISSMCWGAEGYHLWVITSREEAELVENMEEAPPQTQQASILQFHFIKSALTVNPCTNNQEQGLSTLLGHKHWHVVQIHSTYLENNWPIRFAAIDTAGQCIAVAGRRGFAHYSMSTRKWKLFGNITQEQNMTVTGGLVWWNGFVVVACYNFIDQQEELRLYLRSSNLDNTFSSITKLHSDTLLLNVFRDMIILFRADCSICLYSIERRHDGPNPSASVELLQEVSMSRYIPHPALVVSVTLTSVRTETGITLRAPQQACMADSIILNLAGQLIMLQRDRSGPQLQEKEDQKKLLMFCPPVVLAQYVENVWTTCRSSGKKRHLLEALWLSCGEAGMKVWLPLFPRDHRKPHSFLSRRIMLPFHINIYPLAVLFEDALVLGASNETVLYDGLQGPREGWESLEGVFPYCTVERTSQIYLHHILRQLLVRNLGEQALLLAQSCAALPYFPHVMELMVHVVLEEEATSREPIPDPLLPTVAKFITEFPLFLQTIVHCARKTEFALWNYLFAAVGNPKDLFEECLMAQDLDTAASYLIILQNMEVPAVSRQHATLLFNTALEQGKWDLCRHMIRFLKAIGSGEMETPPPTPTTQEPSSTGGFEFFRNRSVSLSQSADSIASGKFNLQKTFSMPSGPSAKGSERWSKDSDCAENMYIDMMLRRHARHLLEHVRLKELGCFSAQLGFELIGWLCRERTLIGAVLSQRLLKSQSIDSLLNSDMDTAPPHFQSFICNSNHTWLDGLGTLGPEPKEMDTASSHGGPQTQEAFLSPLTNKMEECSIGSATDLTETSSMVDGDWTMVDENFSTLSLTHSELEHFSMELANKGPHKSQVQLRYLLHVFMEAGCLEWCVMIGLILREATVIMQVVNFLDSPEVPPETVQSVRSGLLGVDAWASTDCLGYKPFLNMIRPQLQKLIETSVDQIQPEAFLPGASNPNSKLAEPQPGDPRVEDSRGPAPLGLALPLEPPGGLGTEDGGAPEEQEEQAVDEGAYDCTLS</sequence>
<dbReference type="Pfam" id="PF25440">
    <property type="entry name" value="Beta-prop_RIC1_2nd"/>
    <property type="match status" value="1"/>
</dbReference>
<dbReference type="Pfam" id="PF07064">
    <property type="entry name" value="RIC1"/>
    <property type="match status" value="1"/>
</dbReference>
<evidence type="ECO:0000256" key="4">
    <source>
        <dbReference type="SAM" id="MobiDB-lite"/>
    </source>
</evidence>
<evidence type="ECO:0000256" key="3">
    <source>
        <dbReference type="ARBA" id="ARBA00029879"/>
    </source>
</evidence>
<dbReference type="GO" id="GO:0042147">
    <property type="term" value="P:retrograde transport, endosome to Golgi"/>
    <property type="evidence" value="ECO:0007669"/>
    <property type="project" value="TreeGrafter"/>
</dbReference>
<dbReference type="GO" id="GO:0034066">
    <property type="term" value="C:Ric1-Rgp1 guanyl-nucleotide exchange factor complex"/>
    <property type="evidence" value="ECO:0007669"/>
    <property type="project" value="InterPro"/>
</dbReference>
<dbReference type="SUPFAM" id="SSF50978">
    <property type="entry name" value="WD40 repeat-like"/>
    <property type="match status" value="1"/>
</dbReference>
<proteinExistence type="predicted"/>
<gene>
    <name evidence="6" type="ORF">J4Q44_G00075940</name>
</gene>
<evidence type="ECO:0000256" key="2">
    <source>
        <dbReference type="ARBA" id="ARBA00023136"/>
    </source>
</evidence>
<feature type="domain" description="RIC1 C-terminal alpha solenoid region" evidence="5">
    <location>
        <begin position="777"/>
        <end position="935"/>
    </location>
</feature>
<dbReference type="InterPro" id="IPR036322">
    <property type="entry name" value="WD40_repeat_dom_sf"/>
</dbReference>
<keyword evidence="2" id="KW-0472">Membrane</keyword>
<evidence type="ECO:0000313" key="7">
    <source>
        <dbReference type="Proteomes" id="UP001356427"/>
    </source>
</evidence>
<evidence type="ECO:0000256" key="1">
    <source>
        <dbReference type="ARBA" id="ARBA00004370"/>
    </source>
</evidence>
<dbReference type="Proteomes" id="UP001356427">
    <property type="component" value="Unassembled WGS sequence"/>
</dbReference>
<name>A0AAN8M9J3_9TELE</name>
<comment type="subcellular location">
    <subcellularLocation>
        <location evidence="1">Membrane</location>
    </subcellularLocation>
</comment>
<evidence type="ECO:0000259" key="5">
    <source>
        <dbReference type="Pfam" id="PF07064"/>
    </source>
</evidence>
<dbReference type="GO" id="GO:0000139">
    <property type="term" value="C:Golgi membrane"/>
    <property type="evidence" value="ECO:0007669"/>
    <property type="project" value="TreeGrafter"/>
</dbReference>